<keyword evidence="2" id="KW-0805">Transcription regulation</keyword>
<name>A0A7W9KA54_9PSEU</name>
<accession>A0A7W9KA54</accession>
<dbReference type="InterPro" id="IPR036390">
    <property type="entry name" value="WH_DNA-bd_sf"/>
</dbReference>
<evidence type="ECO:0000259" key="5">
    <source>
        <dbReference type="PROSITE" id="PS50931"/>
    </source>
</evidence>
<dbReference type="SUPFAM" id="SSF53850">
    <property type="entry name" value="Periplasmic binding protein-like II"/>
    <property type="match status" value="1"/>
</dbReference>
<dbReference type="InterPro" id="IPR000847">
    <property type="entry name" value="LysR_HTH_N"/>
</dbReference>
<reference evidence="6 7" key="1">
    <citation type="submission" date="2020-08" db="EMBL/GenBank/DDBJ databases">
        <title>Sequencing the genomes of 1000 actinobacteria strains.</title>
        <authorList>
            <person name="Klenk H.-P."/>
        </authorList>
    </citation>
    <scope>NUCLEOTIDE SEQUENCE [LARGE SCALE GENOMIC DNA]</scope>
    <source>
        <strain evidence="6 7">DSM 43851</strain>
    </source>
</reference>
<dbReference type="InterPro" id="IPR005119">
    <property type="entry name" value="LysR_subst-bd"/>
</dbReference>
<evidence type="ECO:0000256" key="1">
    <source>
        <dbReference type="ARBA" id="ARBA00009437"/>
    </source>
</evidence>
<evidence type="ECO:0000313" key="7">
    <source>
        <dbReference type="Proteomes" id="UP000585638"/>
    </source>
</evidence>
<keyword evidence="3 6" id="KW-0238">DNA-binding</keyword>
<dbReference type="Pfam" id="PF03466">
    <property type="entry name" value="LysR_substrate"/>
    <property type="match status" value="1"/>
</dbReference>
<dbReference type="RefSeq" id="WP_184857379.1">
    <property type="nucleotide sequence ID" value="NZ_BAAAWY010000102.1"/>
</dbReference>
<dbReference type="Gene3D" id="3.40.190.10">
    <property type="entry name" value="Periplasmic binding protein-like II"/>
    <property type="match status" value="2"/>
</dbReference>
<dbReference type="CDD" id="cd08414">
    <property type="entry name" value="PBP2_LTTR_aromatics_like"/>
    <property type="match status" value="1"/>
</dbReference>
<dbReference type="EMBL" id="JACHIR010000001">
    <property type="protein sequence ID" value="MBB5888868.1"/>
    <property type="molecule type" value="Genomic_DNA"/>
</dbReference>
<dbReference type="PANTHER" id="PTHR30346:SF29">
    <property type="entry name" value="LYSR SUBSTRATE-BINDING"/>
    <property type="match status" value="1"/>
</dbReference>
<dbReference type="GO" id="GO:0003677">
    <property type="term" value="F:DNA binding"/>
    <property type="evidence" value="ECO:0007669"/>
    <property type="project" value="UniProtKB-KW"/>
</dbReference>
<dbReference type="SUPFAM" id="SSF46785">
    <property type="entry name" value="Winged helix' DNA-binding domain"/>
    <property type="match status" value="1"/>
</dbReference>
<sequence length="300" mass="32047">MEFTLTGLRVVREVAERGTFSAAAESLGYTQSAVSRQIAAVEKTAGAAVFERRRDGAVPTTAGRVILRHAAAVLDEMDAVERELRGLPMETGHVRLGVIPSAGAVVLPRTLTILRRTHPGITVTSREGSTPALTRSIRAGTIDVAVLAAVPPFRAPDTDKPALHVETLTERDLCVAVPTTDPLAENDSVHVDELAGRRWIASRSSGEEPLLGVWPGLPERPEIVHVARDWLTKLQLVAAGCGLTTVPASMTAAMPANVRVLSVRGGPQERRRLIVAHLPGRQSEPVARVLAALRAATRQD</sequence>
<dbReference type="InterPro" id="IPR036388">
    <property type="entry name" value="WH-like_DNA-bd_sf"/>
</dbReference>
<comment type="caution">
    <text evidence="6">The sequence shown here is derived from an EMBL/GenBank/DDBJ whole genome shotgun (WGS) entry which is preliminary data.</text>
</comment>
<comment type="similarity">
    <text evidence="1">Belongs to the LysR transcriptional regulatory family.</text>
</comment>
<dbReference type="PANTHER" id="PTHR30346">
    <property type="entry name" value="TRANSCRIPTIONAL DUAL REGULATOR HCAR-RELATED"/>
    <property type="match status" value="1"/>
</dbReference>
<dbReference type="PRINTS" id="PR00039">
    <property type="entry name" value="HTHLYSR"/>
</dbReference>
<dbReference type="PROSITE" id="PS50931">
    <property type="entry name" value="HTH_LYSR"/>
    <property type="match status" value="1"/>
</dbReference>
<dbReference type="GO" id="GO:0003700">
    <property type="term" value="F:DNA-binding transcription factor activity"/>
    <property type="evidence" value="ECO:0007669"/>
    <property type="project" value="InterPro"/>
</dbReference>
<evidence type="ECO:0000256" key="4">
    <source>
        <dbReference type="ARBA" id="ARBA00023163"/>
    </source>
</evidence>
<feature type="domain" description="HTH lysR-type" evidence="5">
    <location>
        <begin position="3"/>
        <end position="60"/>
    </location>
</feature>
<dbReference type="AlphaFoldDB" id="A0A7W9KA54"/>
<dbReference type="Proteomes" id="UP000585638">
    <property type="component" value="Unassembled WGS sequence"/>
</dbReference>
<dbReference type="GO" id="GO:0032993">
    <property type="term" value="C:protein-DNA complex"/>
    <property type="evidence" value="ECO:0007669"/>
    <property type="project" value="TreeGrafter"/>
</dbReference>
<evidence type="ECO:0000256" key="2">
    <source>
        <dbReference type="ARBA" id="ARBA00023015"/>
    </source>
</evidence>
<organism evidence="6 7">
    <name type="scientific">Kutzneria kofuensis</name>
    <dbReference type="NCBI Taxonomy" id="103725"/>
    <lineage>
        <taxon>Bacteria</taxon>
        <taxon>Bacillati</taxon>
        <taxon>Actinomycetota</taxon>
        <taxon>Actinomycetes</taxon>
        <taxon>Pseudonocardiales</taxon>
        <taxon>Pseudonocardiaceae</taxon>
        <taxon>Kutzneria</taxon>
    </lineage>
</organism>
<dbReference type="Gene3D" id="1.10.10.10">
    <property type="entry name" value="Winged helix-like DNA-binding domain superfamily/Winged helix DNA-binding domain"/>
    <property type="match status" value="1"/>
</dbReference>
<protein>
    <submittedName>
        <fullName evidence="6">DNA-binding transcriptional LysR family regulator</fullName>
    </submittedName>
</protein>
<keyword evidence="7" id="KW-1185">Reference proteome</keyword>
<evidence type="ECO:0000313" key="6">
    <source>
        <dbReference type="EMBL" id="MBB5888868.1"/>
    </source>
</evidence>
<evidence type="ECO:0000256" key="3">
    <source>
        <dbReference type="ARBA" id="ARBA00023125"/>
    </source>
</evidence>
<proteinExistence type="inferred from homology"/>
<dbReference type="Pfam" id="PF00126">
    <property type="entry name" value="HTH_1"/>
    <property type="match status" value="1"/>
</dbReference>
<gene>
    <name evidence="6" type="ORF">BJ998_000064</name>
</gene>
<keyword evidence="4" id="KW-0804">Transcription</keyword>